<reference evidence="1 2" key="1">
    <citation type="submission" date="2019-02" db="EMBL/GenBank/DDBJ databases">
        <title>Deep-cultivation of Planctomycetes and their phenomic and genomic characterization uncovers novel biology.</title>
        <authorList>
            <person name="Wiegand S."/>
            <person name="Jogler M."/>
            <person name="Boedeker C."/>
            <person name="Pinto D."/>
            <person name="Vollmers J."/>
            <person name="Rivas-Marin E."/>
            <person name="Kohn T."/>
            <person name="Peeters S.H."/>
            <person name="Heuer A."/>
            <person name="Rast P."/>
            <person name="Oberbeckmann S."/>
            <person name="Bunk B."/>
            <person name="Jeske O."/>
            <person name="Meyerdierks A."/>
            <person name="Storesund J.E."/>
            <person name="Kallscheuer N."/>
            <person name="Luecker S."/>
            <person name="Lage O.M."/>
            <person name="Pohl T."/>
            <person name="Merkel B.J."/>
            <person name="Hornburger P."/>
            <person name="Mueller R.-W."/>
            <person name="Bruemmer F."/>
            <person name="Labrenz M."/>
            <person name="Spormann A.M."/>
            <person name="Op Den Camp H."/>
            <person name="Overmann J."/>
            <person name="Amann R."/>
            <person name="Jetten M.S.M."/>
            <person name="Mascher T."/>
            <person name="Medema M.H."/>
            <person name="Devos D.P."/>
            <person name="Kaster A.-K."/>
            <person name="Ovreas L."/>
            <person name="Rohde M."/>
            <person name="Galperin M.Y."/>
            <person name="Jogler C."/>
        </authorList>
    </citation>
    <scope>NUCLEOTIDE SEQUENCE [LARGE SCALE GENOMIC DNA]</scope>
    <source>
        <strain evidence="1 2">Pan54</strain>
    </source>
</reference>
<dbReference type="Proteomes" id="UP000316095">
    <property type="component" value="Unassembled WGS sequence"/>
</dbReference>
<protein>
    <submittedName>
        <fullName evidence="1">Uncharacterized protein</fullName>
    </submittedName>
</protein>
<proteinExistence type="predicted"/>
<gene>
    <name evidence="1" type="ORF">Pan54_24060</name>
</gene>
<comment type="caution">
    <text evidence="1">The sequence shown here is derived from an EMBL/GenBank/DDBJ whole genome shotgun (WGS) entry which is preliminary data.</text>
</comment>
<evidence type="ECO:0000313" key="1">
    <source>
        <dbReference type="EMBL" id="TWT61669.1"/>
    </source>
</evidence>
<sequence>MDSQQTWIDMLDALRHKKWDEAKELADALYEWIRKGGFPPVTIGDESLGKNWHKTIATFTCLAVANKVDDIRKRRERRQSATKGGD</sequence>
<keyword evidence="2" id="KW-1185">Reference proteome</keyword>
<organism evidence="1 2">
    <name type="scientific">Rubinisphaera italica</name>
    <dbReference type="NCBI Taxonomy" id="2527969"/>
    <lineage>
        <taxon>Bacteria</taxon>
        <taxon>Pseudomonadati</taxon>
        <taxon>Planctomycetota</taxon>
        <taxon>Planctomycetia</taxon>
        <taxon>Planctomycetales</taxon>
        <taxon>Planctomycetaceae</taxon>
        <taxon>Rubinisphaera</taxon>
    </lineage>
</organism>
<name>A0A5C5XG77_9PLAN</name>
<accession>A0A5C5XG77</accession>
<dbReference type="OrthoDB" id="289470at2"/>
<dbReference type="AlphaFoldDB" id="A0A5C5XG77"/>
<evidence type="ECO:0000313" key="2">
    <source>
        <dbReference type="Proteomes" id="UP000316095"/>
    </source>
</evidence>
<dbReference type="EMBL" id="SJPG01000001">
    <property type="protein sequence ID" value="TWT61669.1"/>
    <property type="molecule type" value="Genomic_DNA"/>
</dbReference>
<dbReference type="RefSeq" id="WP_146503628.1">
    <property type="nucleotide sequence ID" value="NZ_SJPG01000001.1"/>
</dbReference>